<proteinExistence type="predicted"/>
<feature type="domain" description="PGG" evidence="9">
    <location>
        <begin position="395"/>
        <end position="501"/>
    </location>
</feature>
<feature type="transmembrane region" description="Helical" evidence="8">
    <location>
        <begin position="509"/>
        <end position="536"/>
    </location>
</feature>
<dbReference type="Proteomes" id="UP001428341">
    <property type="component" value="Unassembled WGS sequence"/>
</dbReference>
<dbReference type="PANTHER" id="PTHR24186">
    <property type="entry name" value="PROTEIN PHOSPHATASE 1 REGULATORY SUBUNIT"/>
    <property type="match status" value="1"/>
</dbReference>
<dbReference type="Pfam" id="PF12796">
    <property type="entry name" value="Ank_2"/>
    <property type="match status" value="2"/>
</dbReference>
<reference evidence="10 11" key="1">
    <citation type="submission" date="2024-05" db="EMBL/GenBank/DDBJ databases">
        <title>Haplotype-resolved chromosome-level genome assembly of Huyou (Citrus changshanensis).</title>
        <authorList>
            <person name="Miao C."/>
            <person name="Chen W."/>
            <person name="Wu Y."/>
            <person name="Wang L."/>
            <person name="Zhao S."/>
            <person name="Grierson D."/>
            <person name="Xu C."/>
            <person name="Chen K."/>
        </authorList>
    </citation>
    <scope>NUCLEOTIDE SEQUENCE [LARGE SCALE GENOMIC DNA]</scope>
    <source>
        <strain evidence="10">01-14</strain>
        <tissue evidence="10">Leaf</tissue>
    </source>
</reference>
<evidence type="ECO:0000256" key="7">
    <source>
        <dbReference type="PROSITE-ProRule" id="PRU00023"/>
    </source>
</evidence>
<comment type="caution">
    <text evidence="10">The sequence shown here is derived from an EMBL/GenBank/DDBJ whole genome shotgun (WGS) entry which is preliminary data.</text>
</comment>
<keyword evidence="5 7" id="KW-0040">ANK repeat</keyword>
<dbReference type="InterPro" id="IPR026961">
    <property type="entry name" value="PGG_dom"/>
</dbReference>
<organism evidence="10 11">
    <name type="scientific">Citrus x changshan-huyou</name>
    <dbReference type="NCBI Taxonomy" id="2935761"/>
    <lineage>
        <taxon>Eukaryota</taxon>
        <taxon>Viridiplantae</taxon>
        <taxon>Streptophyta</taxon>
        <taxon>Embryophyta</taxon>
        <taxon>Tracheophyta</taxon>
        <taxon>Spermatophyta</taxon>
        <taxon>Magnoliopsida</taxon>
        <taxon>eudicotyledons</taxon>
        <taxon>Gunneridae</taxon>
        <taxon>Pentapetalae</taxon>
        <taxon>rosids</taxon>
        <taxon>malvids</taxon>
        <taxon>Sapindales</taxon>
        <taxon>Rutaceae</taxon>
        <taxon>Aurantioideae</taxon>
        <taxon>Citrus</taxon>
    </lineage>
</organism>
<evidence type="ECO:0000256" key="8">
    <source>
        <dbReference type="SAM" id="Phobius"/>
    </source>
</evidence>
<evidence type="ECO:0000313" key="10">
    <source>
        <dbReference type="EMBL" id="KAK9208104.1"/>
    </source>
</evidence>
<feature type="transmembrane region" description="Helical" evidence="8">
    <location>
        <begin position="441"/>
        <end position="463"/>
    </location>
</feature>
<dbReference type="Gene3D" id="1.25.40.20">
    <property type="entry name" value="Ankyrin repeat-containing domain"/>
    <property type="match status" value="2"/>
</dbReference>
<dbReference type="AlphaFoldDB" id="A0AAP0QLX7"/>
<feature type="repeat" description="ANK" evidence="7">
    <location>
        <begin position="275"/>
        <end position="307"/>
    </location>
</feature>
<dbReference type="SMART" id="SM00248">
    <property type="entry name" value="ANK"/>
    <property type="match status" value="8"/>
</dbReference>
<dbReference type="GO" id="GO:0005886">
    <property type="term" value="C:plasma membrane"/>
    <property type="evidence" value="ECO:0007669"/>
    <property type="project" value="TreeGrafter"/>
</dbReference>
<evidence type="ECO:0000313" key="11">
    <source>
        <dbReference type="Proteomes" id="UP001428341"/>
    </source>
</evidence>
<dbReference type="InterPro" id="IPR002110">
    <property type="entry name" value="Ankyrin_rpt"/>
</dbReference>
<dbReference type="PROSITE" id="PS50088">
    <property type="entry name" value="ANK_REPEAT"/>
    <property type="match status" value="3"/>
</dbReference>
<evidence type="ECO:0000259" key="9">
    <source>
        <dbReference type="Pfam" id="PF13962"/>
    </source>
</evidence>
<feature type="transmembrane region" description="Helical" evidence="8">
    <location>
        <begin position="483"/>
        <end position="503"/>
    </location>
</feature>
<keyword evidence="2 8" id="KW-0812">Transmembrane</keyword>
<dbReference type="EMBL" id="JBCGBO010000004">
    <property type="protein sequence ID" value="KAK9208104.1"/>
    <property type="molecule type" value="Genomic_DNA"/>
</dbReference>
<sequence>MDERLFETILKGDIPNFLNLVQEDEAIIKQTVPGSLNTILHLTARYGHEELALEILKLCPEMLAATNEKLETPVHEACREGRLRIVRLFLETDSWVVHKMNRNKESALYVACERGRLDIVKQLLNYPWVLLVETDDGLTTSLHVAASAGHLEIVNELLEARPEFTWKKDPNGRTPLTLCSSKGHLEITRELLKMDPGLSSSQDNKGRTPLHWATIKGRVNIIDEILSVNLESSEIRTLHGETVLHLGVKNNQYEAVKHLMETLNTTKLVNTPDNDGNTILHLATAGKFTSMVIYLLKLGVQVNAINRNGFTALDIVERDASNRDAFLIVSALQEARAKNCDQLPPVSPDIQIQPLDDTSQSIRFSMPKKVPKSSSGNHPHWHLSNLEKQIEVEKEGLRNARKTIIVVAVLIATVTFAAGINPPGGYDQVTGKSIVGKQTSFKVFMVCNILALFLSLGIVILLVSNIPVGRKSLMKLLAMMHKLMWLSISLMAAAYIAALWTILPHGRGMVWVLVVLVSVGGVCTLAIFTGLMVLSVRHLLRIRKSRKILDKYRSPDRSITLIAGTQMMQKESYESSDSEFDNSYGAGYHLY</sequence>
<evidence type="ECO:0000256" key="5">
    <source>
        <dbReference type="ARBA" id="ARBA00023043"/>
    </source>
</evidence>
<gene>
    <name evidence="10" type="ORF">WN944_000458</name>
</gene>
<feature type="transmembrane region" description="Helical" evidence="8">
    <location>
        <begin position="403"/>
        <end position="421"/>
    </location>
</feature>
<evidence type="ECO:0000256" key="3">
    <source>
        <dbReference type="ARBA" id="ARBA00022737"/>
    </source>
</evidence>
<accession>A0AAP0QLX7</accession>
<name>A0AAP0QLX7_9ROSI</name>
<dbReference type="SUPFAM" id="SSF48403">
    <property type="entry name" value="Ankyrin repeat"/>
    <property type="match status" value="1"/>
</dbReference>
<dbReference type="PROSITE" id="PS50297">
    <property type="entry name" value="ANK_REP_REGION"/>
    <property type="match status" value="2"/>
</dbReference>
<keyword evidence="3" id="KW-0677">Repeat</keyword>
<evidence type="ECO:0000256" key="4">
    <source>
        <dbReference type="ARBA" id="ARBA00022989"/>
    </source>
</evidence>
<keyword evidence="4 8" id="KW-1133">Transmembrane helix</keyword>
<feature type="repeat" description="ANK" evidence="7">
    <location>
        <begin position="171"/>
        <end position="203"/>
    </location>
</feature>
<dbReference type="Pfam" id="PF13637">
    <property type="entry name" value="Ank_4"/>
    <property type="match status" value="1"/>
</dbReference>
<keyword evidence="11" id="KW-1185">Reference proteome</keyword>
<dbReference type="Pfam" id="PF13962">
    <property type="entry name" value="PGG"/>
    <property type="match status" value="1"/>
</dbReference>
<protein>
    <recommendedName>
        <fullName evidence="9">PGG domain-containing protein</fullName>
    </recommendedName>
</protein>
<dbReference type="InterPro" id="IPR036770">
    <property type="entry name" value="Ankyrin_rpt-contain_sf"/>
</dbReference>
<evidence type="ECO:0000256" key="6">
    <source>
        <dbReference type="ARBA" id="ARBA00023136"/>
    </source>
</evidence>
<evidence type="ECO:0000256" key="2">
    <source>
        <dbReference type="ARBA" id="ARBA00022692"/>
    </source>
</evidence>
<keyword evidence="6 8" id="KW-0472">Membrane</keyword>
<dbReference type="PANTHER" id="PTHR24186:SF37">
    <property type="entry name" value="PGG DOMAIN-CONTAINING PROTEIN"/>
    <property type="match status" value="1"/>
</dbReference>
<evidence type="ECO:0000256" key="1">
    <source>
        <dbReference type="ARBA" id="ARBA00004141"/>
    </source>
</evidence>
<comment type="subcellular location">
    <subcellularLocation>
        <location evidence="1">Membrane</location>
        <topology evidence="1">Multi-pass membrane protein</topology>
    </subcellularLocation>
</comment>
<feature type="repeat" description="ANK" evidence="7">
    <location>
        <begin position="205"/>
        <end position="237"/>
    </location>
</feature>